<name>A0AB33GJN0_9BACT</name>
<evidence type="ECO:0008006" key="3">
    <source>
        <dbReference type="Google" id="ProtNLM"/>
    </source>
</evidence>
<dbReference type="SUPFAM" id="SSF52172">
    <property type="entry name" value="CheY-like"/>
    <property type="match status" value="1"/>
</dbReference>
<dbReference type="EMBL" id="CP031217">
    <property type="protein sequence ID" value="AXH12907.1"/>
    <property type="molecule type" value="Genomic_DNA"/>
</dbReference>
<dbReference type="AlphaFoldDB" id="A0AB33GJN0"/>
<evidence type="ECO:0000313" key="1">
    <source>
        <dbReference type="EMBL" id="AXH12907.1"/>
    </source>
</evidence>
<sequence length="193" mass="23027">MRILIYDNNKQDLEKFCNMINLYPIEIIVDKASDYNDIIYFISQHTYDKVFIDYNDDIGKKLVTEIVEKNPMQKIFLLSDSYDCPLERNCDLCKDKFKKNIIIKPLSQNQLTKILSRKFTCENEFLSEKEFKLKKIKKKVQIEYPYLKFEYCKDRDSFLSDNIPTSALVFVTDLLNKHNISFHVTHKNQIVIQ</sequence>
<dbReference type="Gene3D" id="3.40.50.2300">
    <property type="match status" value="1"/>
</dbReference>
<accession>A0AB33GJN0</accession>
<dbReference type="Proteomes" id="UP000253850">
    <property type="component" value="Chromosome"/>
</dbReference>
<protein>
    <recommendedName>
        <fullName evidence="3">Response regulatory domain-containing protein</fullName>
    </recommendedName>
</protein>
<dbReference type="InterPro" id="IPR011006">
    <property type="entry name" value="CheY-like_superfamily"/>
</dbReference>
<reference evidence="1 2" key="1">
    <citation type="submission" date="2018-07" db="EMBL/GenBank/DDBJ databases">
        <title>Complete genome of the Arcobacter bivalviorum type strain LMG 26154.</title>
        <authorList>
            <person name="Miller W.G."/>
            <person name="Yee E."/>
            <person name="Bono J.L."/>
        </authorList>
    </citation>
    <scope>NUCLEOTIDE SEQUENCE [LARGE SCALE GENOMIC DNA]</scope>
    <source>
        <strain evidence="1 2">LMG 26154</strain>
    </source>
</reference>
<dbReference type="KEGG" id="hbv:ABIV_1919"/>
<organism evidence="1 2">
    <name type="scientific">Halarcobacter bivalviorum</name>
    <dbReference type="NCBI Taxonomy" id="663364"/>
    <lineage>
        <taxon>Bacteria</taxon>
        <taxon>Pseudomonadati</taxon>
        <taxon>Campylobacterota</taxon>
        <taxon>Epsilonproteobacteria</taxon>
        <taxon>Campylobacterales</taxon>
        <taxon>Arcobacteraceae</taxon>
        <taxon>Halarcobacter</taxon>
    </lineage>
</organism>
<evidence type="ECO:0000313" key="2">
    <source>
        <dbReference type="Proteomes" id="UP000253850"/>
    </source>
</evidence>
<gene>
    <name evidence="1" type="ORF">ABIV_1919</name>
</gene>
<proteinExistence type="predicted"/>
<dbReference type="RefSeq" id="WP_129088507.1">
    <property type="nucleotide sequence ID" value="NZ_CP031217.1"/>
</dbReference>